<evidence type="ECO:0000256" key="4">
    <source>
        <dbReference type="ARBA" id="ARBA00022833"/>
    </source>
</evidence>
<evidence type="ECO:0000256" key="2">
    <source>
        <dbReference type="ARBA" id="ARBA00022737"/>
    </source>
</evidence>
<dbReference type="GO" id="GO:0008270">
    <property type="term" value="F:zinc ion binding"/>
    <property type="evidence" value="ECO:0007669"/>
    <property type="project" value="UniProtKB-KW"/>
</dbReference>
<accession>A0A251UPB0</accession>
<evidence type="ECO:0000256" key="3">
    <source>
        <dbReference type="ARBA" id="ARBA00022771"/>
    </source>
</evidence>
<reference evidence="9 11" key="1">
    <citation type="journal article" date="2017" name="Nature">
        <title>The sunflower genome provides insights into oil metabolism, flowering and Asterid evolution.</title>
        <authorList>
            <person name="Badouin H."/>
            <person name="Gouzy J."/>
            <person name="Grassa C.J."/>
            <person name="Murat F."/>
            <person name="Staton S.E."/>
            <person name="Cottret L."/>
            <person name="Lelandais-Briere C."/>
            <person name="Owens G.L."/>
            <person name="Carrere S."/>
            <person name="Mayjonade B."/>
            <person name="Legrand L."/>
            <person name="Gill N."/>
            <person name="Kane N.C."/>
            <person name="Bowers J.E."/>
            <person name="Hubner S."/>
            <person name="Bellec A."/>
            <person name="Berard A."/>
            <person name="Berges H."/>
            <person name="Blanchet N."/>
            <person name="Boniface M.C."/>
            <person name="Brunel D."/>
            <person name="Catrice O."/>
            <person name="Chaidir N."/>
            <person name="Claudel C."/>
            <person name="Donnadieu C."/>
            <person name="Faraut T."/>
            <person name="Fievet G."/>
            <person name="Helmstetter N."/>
            <person name="King M."/>
            <person name="Knapp S.J."/>
            <person name="Lai Z."/>
            <person name="Le Paslier M.C."/>
            <person name="Lippi Y."/>
            <person name="Lorenzon L."/>
            <person name="Mandel J.R."/>
            <person name="Marage G."/>
            <person name="Marchand G."/>
            <person name="Marquand E."/>
            <person name="Bret-Mestries E."/>
            <person name="Morien E."/>
            <person name="Nambeesan S."/>
            <person name="Nguyen T."/>
            <person name="Pegot-Espagnet P."/>
            <person name="Pouilly N."/>
            <person name="Raftis F."/>
            <person name="Sallet E."/>
            <person name="Schiex T."/>
            <person name="Thomas J."/>
            <person name="Vandecasteele C."/>
            <person name="Vares D."/>
            <person name="Vear F."/>
            <person name="Vautrin S."/>
            <person name="Crespi M."/>
            <person name="Mangin B."/>
            <person name="Burke J.M."/>
            <person name="Salse J."/>
            <person name="Munos S."/>
            <person name="Vincourt P."/>
            <person name="Rieseberg L.H."/>
            <person name="Langlade N.B."/>
        </authorList>
    </citation>
    <scope>NUCLEOTIDE SEQUENCE [LARGE SCALE GENOMIC DNA]</scope>
    <source>
        <strain evidence="11">cv. SF193</strain>
        <tissue evidence="9">Leaves</tissue>
    </source>
</reference>
<dbReference type="InterPro" id="IPR036770">
    <property type="entry name" value="Ankyrin_rpt-contain_sf"/>
</dbReference>
<dbReference type="Pfam" id="PF25512">
    <property type="entry name" value="zf-CCCH_AtC3H23"/>
    <property type="match status" value="1"/>
</dbReference>
<keyword evidence="11" id="KW-1185">Reference proteome</keyword>
<dbReference type="PROSITE" id="PS50088">
    <property type="entry name" value="ANK_REPEAT"/>
    <property type="match status" value="1"/>
</dbReference>
<evidence type="ECO:0000313" key="11">
    <source>
        <dbReference type="Proteomes" id="UP000215914"/>
    </source>
</evidence>
<dbReference type="InterPro" id="IPR045234">
    <property type="entry name" value="Unkempt-like"/>
</dbReference>
<evidence type="ECO:0000256" key="7">
    <source>
        <dbReference type="PROSITE-ProRule" id="PRU00723"/>
    </source>
</evidence>
<organism evidence="10 11">
    <name type="scientific">Helianthus annuus</name>
    <name type="common">Common sunflower</name>
    <dbReference type="NCBI Taxonomy" id="4232"/>
    <lineage>
        <taxon>Eukaryota</taxon>
        <taxon>Viridiplantae</taxon>
        <taxon>Streptophyta</taxon>
        <taxon>Embryophyta</taxon>
        <taxon>Tracheophyta</taxon>
        <taxon>Spermatophyta</taxon>
        <taxon>Magnoliopsida</taxon>
        <taxon>eudicotyledons</taxon>
        <taxon>Gunneridae</taxon>
        <taxon>Pentapetalae</taxon>
        <taxon>asterids</taxon>
        <taxon>campanulids</taxon>
        <taxon>Asterales</taxon>
        <taxon>Asteraceae</taxon>
        <taxon>Asteroideae</taxon>
        <taxon>Heliantheae alliance</taxon>
        <taxon>Heliantheae</taxon>
        <taxon>Helianthus</taxon>
    </lineage>
</organism>
<protein>
    <submittedName>
        <fullName evidence="10">Putative zinc finger, CCCH-type, Ankyrin repeat-containing domain protein</fullName>
    </submittedName>
    <submittedName>
        <fullName evidence="9">Transcription factor C3H family</fullName>
    </submittedName>
</protein>
<dbReference type="EMBL" id="MNCJ02000320">
    <property type="protein sequence ID" value="KAF5805658.1"/>
    <property type="molecule type" value="Genomic_DNA"/>
</dbReference>
<feature type="repeat" description="ANK" evidence="6">
    <location>
        <begin position="98"/>
        <end position="133"/>
    </location>
</feature>
<dbReference type="Gramene" id="mRNA:HanXRQr2_Chr05g0211981">
    <property type="protein sequence ID" value="CDS:HanXRQr2_Chr05g0211981.1"/>
    <property type="gene ID" value="HanXRQr2_Chr05g0211981"/>
</dbReference>
<evidence type="ECO:0000256" key="5">
    <source>
        <dbReference type="ARBA" id="ARBA00023125"/>
    </source>
</evidence>
<dbReference type="Pfam" id="PF12796">
    <property type="entry name" value="Ank_2"/>
    <property type="match status" value="1"/>
</dbReference>
<keyword evidence="5" id="KW-0238">DNA-binding</keyword>
<keyword evidence="4 7" id="KW-0862">Zinc</keyword>
<dbReference type="EMBL" id="CM007894">
    <property type="protein sequence ID" value="OTG25155.1"/>
    <property type="molecule type" value="Genomic_DNA"/>
</dbReference>
<dbReference type="Pfam" id="PF18044">
    <property type="entry name" value="zf-CCCH_4"/>
    <property type="match status" value="1"/>
</dbReference>
<keyword evidence="2" id="KW-0677">Repeat</keyword>
<dbReference type="AlphaFoldDB" id="A0A251UPB0"/>
<evidence type="ECO:0000256" key="6">
    <source>
        <dbReference type="PROSITE-ProRule" id="PRU00023"/>
    </source>
</evidence>
<dbReference type="SMART" id="SM00248">
    <property type="entry name" value="ANK"/>
    <property type="match status" value="2"/>
</dbReference>
<dbReference type="OrthoDB" id="410307at2759"/>
<dbReference type="GO" id="GO:0003677">
    <property type="term" value="F:DNA binding"/>
    <property type="evidence" value="ECO:0007669"/>
    <property type="project" value="UniProtKB-KW"/>
</dbReference>
<dbReference type="InterPro" id="IPR041367">
    <property type="entry name" value="Znf-CCCH_4"/>
</dbReference>
<name>A0A251UPB0_HELAN</name>
<feature type="domain" description="C3H1-type" evidence="8">
    <location>
        <begin position="231"/>
        <end position="258"/>
    </location>
</feature>
<dbReference type="PANTHER" id="PTHR14493:SF86">
    <property type="entry name" value="ZINC FINGER CCCH DOMAIN-CONTAINING PROTEIN 47"/>
    <property type="match status" value="1"/>
</dbReference>
<sequence length="567" mass="61873">MEGEKFQQKKIIGLLKRSRLLELAAADDLSAFVSDAEEKGIGVDEFGFWYGRRNSSKLLMGFEERTPLMIASIYGSIRVLKFLIGSKKIDVNKPSGTDGATALHCAAAGGSVTSVDVVKMLIEAGADVNLTDGNGNKPGDLIARGIKSSIRKGLEMFLKGFVMEEAVAAKKEYPIDVPFPDINGELYGSDEFRMYTFKVKPCSRAYTHDWTECPFVHPGENARRRDPNKYNYSCVPCPEFRKGSCANGDACEYAHGVFESWLHPAQYKTRLCKDETSCGRKVCFFAHKVDELRPLYASTGSAIPSPKPGSASSTELGLMSPIQNSSPMVIGSTPPMSPSLSPVTGWQNKLNHLSPPVLQLSSSRLRTALNARDFELQNLRTQQQRQLMVDNLSSNLYTNRFGELNSSNLDNVSGYISSPIRKPTNFAFESSAAVAQAVVNSRSSAFSKQRSQSFINRSSAGAGAGAGSGAIGSPFSQWGSPDGKLEWGFNEEDANKFKKSASFVYRNDSRVNVDHQPDASWVGVGLYSSSEKQRYGGHGGGYGGGGGEEKLPQWMEQMLIEQERLVA</sequence>
<dbReference type="FunCoup" id="A0A251UPB0">
    <property type="interactions" value="550"/>
</dbReference>
<dbReference type="InterPro" id="IPR000571">
    <property type="entry name" value="Znf_CCCH"/>
</dbReference>
<evidence type="ECO:0000313" key="9">
    <source>
        <dbReference type="EMBL" id="KAF5805658.1"/>
    </source>
</evidence>
<keyword evidence="1 7" id="KW-0479">Metal-binding</keyword>
<dbReference type="SMART" id="SM00356">
    <property type="entry name" value="ZnF_C3H1"/>
    <property type="match status" value="2"/>
</dbReference>
<dbReference type="InterPro" id="IPR002110">
    <property type="entry name" value="Ankyrin_rpt"/>
</dbReference>
<dbReference type="GO" id="GO:0006355">
    <property type="term" value="P:regulation of DNA-templated transcription"/>
    <property type="evidence" value="ECO:0007669"/>
    <property type="project" value="UniProtKB-ARBA"/>
</dbReference>
<dbReference type="SUPFAM" id="SSF48403">
    <property type="entry name" value="Ankyrin repeat"/>
    <property type="match status" value="1"/>
</dbReference>
<evidence type="ECO:0000259" key="8">
    <source>
        <dbReference type="PROSITE" id="PS50103"/>
    </source>
</evidence>
<dbReference type="PANTHER" id="PTHR14493">
    <property type="entry name" value="UNKEMPT FAMILY MEMBER"/>
    <property type="match status" value="1"/>
</dbReference>
<dbReference type="PROSITE" id="PS50103">
    <property type="entry name" value="ZF_C3H1"/>
    <property type="match status" value="1"/>
</dbReference>
<evidence type="ECO:0000256" key="1">
    <source>
        <dbReference type="ARBA" id="ARBA00022723"/>
    </source>
</evidence>
<feature type="zinc finger region" description="C3H1-type" evidence="7">
    <location>
        <begin position="231"/>
        <end position="258"/>
    </location>
</feature>
<dbReference type="Proteomes" id="UP000215914">
    <property type="component" value="Chromosome 5"/>
</dbReference>
<dbReference type="InParanoid" id="A0A251UPB0"/>
<reference evidence="9" key="3">
    <citation type="submission" date="2020-06" db="EMBL/GenBank/DDBJ databases">
        <title>Helianthus annuus Genome sequencing and assembly Release 2.</title>
        <authorList>
            <person name="Gouzy J."/>
            <person name="Langlade N."/>
            <person name="Munos S."/>
        </authorList>
    </citation>
    <scope>NUCLEOTIDE SEQUENCE</scope>
    <source>
        <tissue evidence="9">Leaves</tissue>
    </source>
</reference>
<dbReference type="Gene3D" id="3.30.1370.210">
    <property type="match status" value="1"/>
</dbReference>
<dbReference type="FunFam" id="3.30.1370.210:FF:000009">
    <property type="entry name" value="Zinc finger CCCH domain-containing protein 66"/>
    <property type="match status" value="1"/>
</dbReference>
<dbReference type="InterPro" id="IPR057444">
    <property type="entry name" value="Znf-CCCH_AtC3H23-like"/>
</dbReference>
<keyword evidence="6" id="KW-0040">ANK repeat</keyword>
<dbReference type="PRINTS" id="PR01415">
    <property type="entry name" value="ANKYRIN"/>
</dbReference>
<dbReference type="OMA" id="GMLNPAW"/>
<proteinExistence type="predicted"/>
<reference evidence="10" key="2">
    <citation type="submission" date="2017-02" db="EMBL/GenBank/DDBJ databases">
        <title>Sunflower complete genome.</title>
        <authorList>
            <person name="Langlade N."/>
            <person name="Munos S."/>
        </authorList>
    </citation>
    <scope>NUCLEOTIDE SEQUENCE [LARGE SCALE GENOMIC DNA]</scope>
    <source>
        <tissue evidence="10">Leaves</tissue>
    </source>
</reference>
<gene>
    <name evidence="10" type="ORF">HannXRQ_Chr05g0144551</name>
    <name evidence="9" type="ORF">HanXRQr2_Chr05g0211981</name>
</gene>
<keyword evidence="3 7" id="KW-0863">Zinc-finger</keyword>
<evidence type="ECO:0000313" key="10">
    <source>
        <dbReference type="EMBL" id="OTG25155.1"/>
    </source>
</evidence>
<dbReference type="PROSITE" id="PS50297">
    <property type="entry name" value="ANK_REP_REGION"/>
    <property type="match status" value="1"/>
</dbReference>
<dbReference type="Gene3D" id="1.25.40.20">
    <property type="entry name" value="Ankyrin repeat-containing domain"/>
    <property type="match status" value="1"/>
</dbReference>